<name>A0AAW2NNW3_SESRA</name>
<evidence type="ECO:0000259" key="2">
    <source>
        <dbReference type="Pfam" id="PF14111"/>
    </source>
</evidence>
<feature type="compositionally biased region" description="Basic residues" evidence="1">
    <location>
        <begin position="391"/>
        <end position="404"/>
    </location>
</feature>
<feature type="domain" description="DUF4283" evidence="2">
    <location>
        <begin position="33"/>
        <end position="117"/>
    </location>
</feature>
<organism evidence="3">
    <name type="scientific">Sesamum radiatum</name>
    <name type="common">Black benniseed</name>
    <dbReference type="NCBI Taxonomy" id="300843"/>
    <lineage>
        <taxon>Eukaryota</taxon>
        <taxon>Viridiplantae</taxon>
        <taxon>Streptophyta</taxon>
        <taxon>Embryophyta</taxon>
        <taxon>Tracheophyta</taxon>
        <taxon>Spermatophyta</taxon>
        <taxon>Magnoliopsida</taxon>
        <taxon>eudicotyledons</taxon>
        <taxon>Gunneridae</taxon>
        <taxon>Pentapetalae</taxon>
        <taxon>asterids</taxon>
        <taxon>lamiids</taxon>
        <taxon>Lamiales</taxon>
        <taxon>Pedaliaceae</taxon>
        <taxon>Sesamum</taxon>
    </lineage>
</organism>
<feature type="region of interest" description="Disordered" evidence="1">
    <location>
        <begin position="206"/>
        <end position="232"/>
    </location>
</feature>
<evidence type="ECO:0000313" key="3">
    <source>
        <dbReference type="EMBL" id="KAL0345439.1"/>
    </source>
</evidence>
<protein>
    <recommendedName>
        <fullName evidence="2">DUF4283 domain-containing protein</fullName>
    </recommendedName>
</protein>
<dbReference type="AlphaFoldDB" id="A0AAW2NNW3"/>
<accession>A0AAW2NNW3</accession>
<sequence length="437" mass="48280">MEAAAEMLGKSLVLTEAEQDSLIIQGGEGSRVEEQEGYYVVGRLLSAKSYRTEFIRSTLLSVMNPEKGMTIRDIGNGRLLFKFQHPLDCSRMVEGQPWTFERYLIVLRRVEADKNPETIELNWCPFRVHIHGLPLRRMTAAIAVQIGNRVGRGAEIIRDSNGTGGASMRIKVEIDVRKPSNGTGGASMRIKVEIDKVFPTILRRSTEQQSWRGTGNSSANVGGSGRRGVNVFDPMRRPTAEIDLQRGSREVNNWAHNSVGQWTFGIPKPHSTQYQPISVDSPNPMIQGQRTCCEKEAAQVTHITSVSTQAQAKNQVEQSDNAGTEQIGLGQTQQNLVMLETSESTGQSNDRGKTQLHVVDSVTPALHFEDLVLVPLTFQVGQSSTAESRKPIRKFSNKSKFSGQKRKLLASLSSSQSKKIQLSNVTAEVATQPRRAP</sequence>
<feature type="compositionally biased region" description="Low complexity" evidence="1">
    <location>
        <begin position="213"/>
        <end position="231"/>
    </location>
</feature>
<reference evidence="3" key="1">
    <citation type="submission" date="2020-06" db="EMBL/GenBank/DDBJ databases">
        <authorList>
            <person name="Li T."/>
            <person name="Hu X."/>
            <person name="Zhang T."/>
            <person name="Song X."/>
            <person name="Zhang H."/>
            <person name="Dai N."/>
            <person name="Sheng W."/>
            <person name="Hou X."/>
            <person name="Wei L."/>
        </authorList>
    </citation>
    <scope>NUCLEOTIDE SEQUENCE</scope>
    <source>
        <strain evidence="3">G02</strain>
        <tissue evidence="3">Leaf</tissue>
    </source>
</reference>
<proteinExistence type="predicted"/>
<dbReference type="InterPro" id="IPR025558">
    <property type="entry name" value="DUF4283"/>
</dbReference>
<reference evidence="3" key="2">
    <citation type="journal article" date="2024" name="Plant">
        <title>Genomic evolution and insights into agronomic trait innovations of Sesamum species.</title>
        <authorList>
            <person name="Miao H."/>
            <person name="Wang L."/>
            <person name="Qu L."/>
            <person name="Liu H."/>
            <person name="Sun Y."/>
            <person name="Le M."/>
            <person name="Wang Q."/>
            <person name="Wei S."/>
            <person name="Zheng Y."/>
            <person name="Lin W."/>
            <person name="Duan Y."/>
            <person name="Cao H."/>
            <person name="Xiong S."/>
            <person name="Wang X."/>
            <person name="Wei L."/>
            <person name="Li C."/>
            <person name="Ma Q."/>
            <person name="Ju M."/>
            <person name="Zhao R."/>
            <person name="Li G."/>
            <person name="Mu C."/>
            <person name="Tian Q."/>
            <person name="Mei H."/>
            <person name="Zhang T."/>
            <person name="Gao T."/>
            <person name="Zhang H."/>
        </authorList>
    </citation>
    <scope>NUCLEOTIDE SEQUENCE</scope>
    <source>
        <strain evidence="3">G02</strain>
    </source>
</reference>
<evidence type="ECO:0000256" key="1">
    <source>
        <dbReference type="SAM" id="MobiDB-lite"/>
    </source>
</evidence>
<dbReference type="PANTHER" id="PTHR31286">
    <property type="entry name" value="GLYCINE-RICH CELL WALL STRUCTURAL PROTEIN 1.8-LIKE"/>
    <property type="match status" value="1"/>
</dbReference>
<gene>
    <name evidence="3" type="ORF">Sradi_4375200</name>
</gene>
<dbReference type="Pfam" id="PF14111">
    <property type="entry name" value="DUF4283"/>
    <property type="match status" value="1"/>
</dbReference>
<comment type="caution">
    <text evidence="3">The sequence shown here is derived from an EMBL/GenBank/DDBJ whole genome shotgun (WGS) entry which is preliminary data.</text>
</comment>
<dbReference type="InterPro" id="IPR040256">
    <property type="entry name" value="At4g02000-like"/>
</dbReference>
<dbReference type="EMBL" id="JACGWJ010000019">
    <property type="protein sequence ID" value="KAL0345439.1"/>
    <property type="molecule type" value="Genomic_DNA"/>
</dbReference>
<feature type="region of interest" description="Disordered" evidence="1">
    <location>
        <begin position="383"/>
        <end position="404"/>
    </location>
</feature>
<dbReference type="PANTHER" id="PTHR31286:SF167">
    <property type="entry name" value="OS09G0268800 PROTEIN"/>
    <property type="match status" value="1"/>
</dbReference>